<dbReference type="PANTHER" id="PTHR43802">
    <property type="entry name" value="ENOYL-COA HYDRATASE"/>
    <property type="match status" value="1"/>
</dbReference>
<dbReference type="PANTHER" id="PTHR43802:SF1">
    <property type="entry name" value="IP11341P-RELATED"/>
    <property type="match status" value="1"/>
</dbReference>
<dbReference type="Gene3D" id="3.90.226.10">
    <property type="entry name" value="2-enoyl-CoA Hydratase, Chain A, domain 1"/>
    <property type="match status" value="1"/>
</dbReference>
<dbReference type="InterPro" id="IPR001753">
    <property type="entry name" value="Enoyl-CoA_hydra/iso"/>
</dbReference>
<proteinExistence type="inferred from homology"/>
<accession>A0A343THX2</accession>
<dbReference type="InterPro" id="IPR029045">
    <property type="entry name" value="ClpP/crotonase-like_dom_sf"/>
</dbReference>
<keyword evidence="2" id="KW-0456">Lyase</keyword>
<dbReference type="AlphaFoldDB" id="A0A343THX2"/>
<evidence type="ECO:0000256" key="1">
    <source>
        <dbReference type="ARBA" id="ARBA00005254"/>
    </source>
</evidence>
<keyword evidence="3" id="KW-1185">Reference proteome</keyword>
<protein>
    <submittedName>
        <fullName evidence="2">Enoyl-CoA hydratase</fullName>
        <ecNumber evidence="2">4.2.1.17</ecNumber>
    </submittedName>
</protein>
<reference evidence="3" key="1">
    <citation type="submission" date="2017-11" db="EMBL/GenBank/DDBJ databases">
        <title>Phenotypic and genomic properties of facultatively anaerobic sulfur-reducing natronoarchaea from hypersaline soda lakes.</title>
        <authorList>
            <person name="Sorokin D.Y."/>
            <person name="Kublanov I.V."/>
            <person name="Roman P."/>
            <person name="Sinninghe Damste J.S."/>
            <person name="Golyshin P.N."/>
            <person name="Rojo D."/>
            <person name="Ciordia S."/>
            <person name="Mena M.D.C."/>
            <person name="Ferrer M."/>
            <person name="Messina E."/>
            <person name="Smedile F."/>
            <person name="La Spada G."/>
            <person name="La Cono V."/>
            <person name="Yakimov M.M."/>
        </authorList>
    </citation>
    <scope>NUCLEOTIDE SEQUENCE [LARGE SCALE GENOMIC DNA]</scope>
    <source>
        <strain evidence="3">AArc-Sl</strain>
    </source>
</reference>
<dbReference type="EMBL" id="CP025066">
    <property type="protein sequence ID" value="AUX08694.1"/>
    <property type="molecule type" value="Genomic_DNA"/>
</dbReference>
<sequence>MTVRTRTRDRVRTVELANPDRRNAVSPADLNRIERAISHAEQAGEPVVYLAGSDAAFCAGADLGAVASLSDPAAFARHGARVARRIEESEPIVVAGIGGPARGGGVELALACDLRIATPEATFAESGVRLGLFGAWGGTVRLPRIVGEGNALDLSLSGRTIDAEEALRIGLVSRITDDPFDVAADLAQYPPDALRGIKRRIRDRSDLDSQERAEAELFARLHDRYGENLRK</sequence>
<dbReference type="KEGG" id="hdf:AArcSl_1058"/>
<dbReference type="Proteomes" id="UP000263012">
    <property type="component" value="Chromosome"/>
</dbReference>
<evidence type="ECO:0000313" key="3">
    <source>
        <dbReference type="Proteomes" id="UP000263012"/>
    </source>
</evidence>
<dbReference type="Pfam" id="PF00378">
    <property type="entry name" value="ECH_1"/>
    <property type="match status" value="1"/>
</dbReference>
<dbReference type="SUPFAM" id="SSF52096">
    <property type="entry name" value="ClpP/crotonase"/>
    <property type="match status" value="1"/>
</dbReference>
<gene>
    <name evidence="2" type="primary">caiD</name>
    <name evidence="2" type="ORF">AArcSl_1058</name>
</gene>
<comment type="similarity">
    <text evidence="1">Belongs to the enoyl-CoA hydratase/isomerase family.</text>
</comment>
<name>A0A343THX2_9EURY</name>
<dbReference type="EC" id="4.2.1.17" evidence="2"/>
<dbReference type="RefSeq" id="WP_119816060.1">
    <property type="nucleotide sequence ID" value="NZ_CP025066.1"/>
</dbReference>
<dbReference type="GeneID" id="37877403"/>
<evidence type="ECO:0000313" key="2">
    <source>
        <dbReference type="EMBL" id="AUX08694.1"/>
    </source>
</evidence>
<dbReference type="CDD" id="cd06558">
    <property type="entry name" value="crotonase-like"/>
    <property type="match status" value="1"/>
</dbReference>
<dbReference type="GO" id="GO:0004300">
    <property type="term" value="F:enoyl-CoA hydratase activity"/>
    <property type="evidence" value="ECO:0007669"/>
    <property type="project" value="UniProtKB-EC"/>
</dbReference>
<organism evidence="2 3">
    <name type="scientific">Halalkaliarchaeum desulfuricum</name>
    <dbReference type="NCBI Taxonomy" id="2055893"/>
    <lineage>
        <taxon>Archaea</taxon>
        <taxon>Methanobacteriati</taxon>
        <taxon>Methanobacteriota</taxon>
        <taxon>Stenosarchaea group</taxon>
        <taxon>Halobacteria</taxon>
        <taxon>Halobacteriales</taxon>
        <taxon>Haloferacaceae</taxon>
        <taxon>Halalkaliarchaeum</taxon>
    </lineage>
</organism>
<dbReference type="OrthoDB" id="27846at2157"/>